<feature type="region of interest" description="Disordered" evidence="1">
    <location>
        <begin position="21"/>
        <end position="71"/>
    </location>
</feature>
<dbReference type="EMBL" id="CAJOBG010109893">
    <property type="protein sequence ID" value="CAF4736667.1"/>
    <property type="molecule type" value="Genomic_DNA"/>
</dbReference>
<evidence type="ECO:0000256" key="1">
    <source>
        <dbReference type="SAM" id="MobiDB-lite"/>
    </source>
</evidence>
<dbReference type="AlphaFoldDB" id="A0A821KU19"/>
<reference evidence="2" key="1">
    <citation type="submission" date="2021-02" db="EMBL/GenBank/DDBJ databases">
        <authorList>
            <person name="Nowell W R."/>
        </authorList>
    </citation>
    <scope>NUCLEOTIDE SEQUENCE</scope>
</reference>
<accession>A0A821KU19</accession>
<keyword evidence="3" id="KW-1185">Reference proteome</keyword>
<comment type="caution">
    <text evidence="2">The sequence shown here is derived from an EMBL/GenBank/DDBJ whole genome shotgun (WGS) entry which is preliminary data.</text>
</comment>
<feature type="non-terminal residue" evidence="2">
    <location>
        <position position="80"/>
    </location>
</feature>
<feature type="compositionally biased region" description="Polar residues" evidence="1">
    <location>
        <begin position="56"/>
        <end position="69"/>
    </location>
</feature>
<evidence type="ECO:0000313" key="3">
    <source>
        <dbReference type="Proteomes" id="UP000663866"/>
    </source>
</evidence>
<name>A0A821KU19_9BILA</name>
<evidence type="ECO:0000313" key="2">
    <source>
        <dbReference type="EMBL" id="CAF4736667.1"/>
    </source>
</evidence>
<organism evidence="2 3">
    <name type="scientific">Rotaria magnacalcarata</name>
    <dbReference type="NCBI Taxonomy" id="392030"/>
    <lineage>
        <taxon>Eukaryota</taxon>
        <taxon>Metazoa</taxon>
        <taxon>Spiralia</taxon>
        <taxon>Gnathifera</taxon>
        <taxon>Rotifera</taxon>
        <taxon>Eurotatoria</taxon>
        <taxon>Bdelloidea</taxon>
        <taxon>Philodinida</taxon>
        <taxon>Philodinidae</taxon>
        <taxon>Rotaria</taxon>
    </lineage>
</organism>
<feature type="non-terminal residue" evidence="2">
    <location>
        <position position="1"/>
    </location>
</feature>
<gene>
    <name evidence="2" type="ORF">OVN521_LOCUS49656</name>
</gene>
<sequence>DDIQDPITRRALMRLESNLKRTIPPTTNDPNENCYRENYTLGSLQPAPTDRLSRYASASQSPTPNNRTKYISVHQRYCTP</sequence>
<protein>
    <submittedName>
        <fullName evidence="2">Uncharacterized protein</fullName>
    </submittedName>
</protein>
<dbReference type="Proteomes" id="UP000663866">
    <property type="component" value="Unassembled WGS sequence"/>
</dbReference>
<proteinExistence type="predicted"/>